<dbReference type="PROSITE" id="PS00825">
    <property type="entry name" value="EF1BD_2"/>
    <property type="match status" value="1"/>
</dbReference>
<dbReference type="InterPro" id="IPR036219">
    <property type="entry name" value="eEF-1beta-like_sf"/>
</dbReference>
<dbReference type="Gene3D" id="3.30.70.60">
    <property type="match status" value="1"/>
</dbReference>
<dbReference type="GO" id="GO:0005085">
    <property type="term" value="F:guanyl-nucleotide exchange factor activity"/>
    <property type="evidence" value="ECO:0007669"/>
    <property type="project" value="TreeGrafter"/>
</dbReference>
<dbReference type="PANTHER" id="PTHR11595">
    <property type="entry name" value="EF-HAND AND COILED-COIL DOMAIN-CONTAINING FAMILY MEMBER"/>
    <property type="match status" value="1"/>
</dbReference>
<dbReference type="GO" id="GO:0003746">
    <property type="term" value="F:translation elongation factor activity"/>
    <property type="evidence" value="ECO:0007669"/>
    <property type="project" value="UniProtKB-KW"/>
</dbReference>
<dbReference type="PANTHER" id="PTHR11595:SF26">
    <property type="entry name" value="ELONGATION FACTOR 1-DELTA"/>
    <property type="match status" value="1"/>
</dbReference>
<dbReference type="InterPro" id="IPR049720">
    <property type="entry name" value="EF1B_bsu/dsu"/>
</dbReference>
<evidence type="ECO:0000256" key="2">
    <source>
        <dbReference type="ARBA" id="ARBA00022768"/>
    </source>
</evidence>
<sequence>MQGIESRVSLLENELAKIKNAQRENIHISTLEDANKEENAVANLDDADEVDLFGSESEGWKGGMFTLVGGFQRSFFKHADDNVVLDQARIGQLPPTRAELVLEIRLVKLKSCTIKAGLLNIEKHYKIEENEETKKIKEERLASYAAKKSKKPLLIAKSNIILDIKPWDDETDMKAMEIKVRMVETDGLLWGASKLVPLAYGIHKLQISCVVEDDKVSVDWLQETIEAIEEYVQSVDIAAFNKV</sequence>
<organism evidence="6">
    <name type="scientific">Timema bartmani</name>
    <dbReference type="NCBI Taxonomy" id="61472"/>
    <lineage>
        <taxon>Eukaryota</taxon>
        <taxon>Metazoa</taxon>
        <taxon>Ecdysozoa</taxon>
        <taxon>Arthropoda</taxon>
        <taxon>Hexapoda</taxon>
        <taxon>Insecta</taxon>
        <taxon>Pterygota</taxon>
        <taxon>Neoptera</taxon>
        <taxon>Polyneoptera</taxon>
        <taxon>Phasmatodea</taxon>
        <taxon>Timematodea</taxon>
        <taxon>Timematoidea</taxon>
        <taxon>Timematidae</taxon>
        <taxon>Timema</taxon>
    </lineage>
</organism>
<proteinExistence type="inferred from homology"/>
<comment type="similarity">
    <text evidence="1 4">Belongs to the EF-1-beta/EF-1-delta family.</text>
</comment>
<accession>A0A7R9I5K5</accession>
<dbReference type="AlphaFoldDB" id="A0A7R9I5K5"/>
<gene>
    <name evidence="6" type="ORF">TBIB3V08_LOCUS10573</name>
</gene>
<dbReference type="FunFam" id="3.30.70.60:FF:000001">
    <property type="entry name" value="Elongation factor 1-beta 1 like"/>
    <property type="match status" value="1"/>
</dbReference>
<dbReference type="EMBL" id="OD569803">
    <property type="protein sequence ID" value="CAD7448286.1"/>
    <property type="molecule type" value="Genomic_DNA"/>
</dbReference>
<dbReference type="GO" id="GO:0005853">
    <property type="term" value="C:eukaryotic translation elongation factor 1 complex"/>
    <property type="evidence" value="ECO:0007669"/>
    <property type="project" value="InterPro"/>
</dbReference>
<keyword evidence="3 4" id="KW-0648">Protein biosynthesis</keyword>
<dbReference type="CDD" id="cd00292">
    <property type="entry name" value="EF1B"/>
    <property type="match status" value="1"/>
</dbReference>
<feature type="domain" description="Translation elongation factor EF1B beta/delta subunit guanine nucleotide exchange" evidence="5">
    <location>
        <begin position="157"/>
        <end position="243"/>
    </location>
</feature>
<dbReference type="SUPFAM" id="SSF54984">
    <property type="entry name" value="eEF-1beta-like"/>
    <property type="match status" value="1"/>
</dbReference>
<protein>
    <recommendedName>
        <fullName evidence="5">Translation elongation factor EF1B beta/delta subunit guanine nucleotide exchange domain-containing protein</fullName>
    </recommendedName>
</protein>
<dbReference type="InterPro" id="IPR001326">
    <property type="entry name" value="Transl_elong_EF1B_B/D_CS"/>
</dbReference>
<reference evidence="6" key="1">
    <citation type="submission" date="2020-11" db="EMBL/GenBank/DDBJ databases">
        <authorList>
            <person name="Tran Van P."/>
        </authorList>
    </citation>
    <scope>NUCLEOTIDE SEQUENCE</scope>
</reference>
<evidence type="ECO:0000313" key="6">
    <source>
        <dbReference type="EMBL" id="CAD7448286.1"/>
    </source>
</evidence>
<dbReference type="SMART" id="SM00888">
    <property type="entry name" value="EF1_GNE"/>
    <property type="match status" value="1"/>
</dbReference>
<evidence type="ECO:0000256" key="1">
    <source>
        <dbReference type="ARBA" id="ARBA00007411"/>
    </source>
</evidence>
<dbReference type="InterPro" id="IPR014038">
    <property type="entry name" value="EF1B_bsu/dsu_GNE"/>
</dbReference>
<keyword evidence="2 4" id="KW-0251">Elongation factor</keyword>
<dbReference type="GO" id="GO:0005829">
    <property type="term" value="C:cytosol"/>
    <property type="evidence" value="ECO:0007669"/>
    <property type="project" value="TreeGrafter"/>
</dbReference>
<evidence type="ECO:0000259" key="5">
    <source>
        <dbReference type="SMART" id="SM00888"/>
    </source>
</evidence>
<evidence type="ECO:0000256" key="3">
    <source>
        <dbReference type="ARBA" id="ARBA00022917"/>
    </source>
</evidence>
<dbReference type="Pfam" id="PF00736">
    <property type="entry name" value="EF1_GNE"/>
    <property type="match status" value="1"/>
</dbReference>
<dbReference type="InterPro" id="IPR014717">
    <property type="entry name" value="Transl_elong_EF1B/ribsomal_bS6"/>
</dbReference>
<name>A0A7R9I5K5_9NEOP</name>
<evidence type="ECO:0000256" key="4">
    <source>
        <dbReference type="RuleBase" id="RU003791"/>
    </source>
</evidence>